<dbReference type="OrthoDB" id="9760324at2"/>
<dbReference type="Gene3D" id="3.40.50.10170">
    <property type="match status" value="1"/>
</dbReference>
<evidence type="ECO:0000313" key="4">
    <source>
        <dbReference type="Proteomes" id="UP000253740"/>
    </source>
</evidence>
<dbReference type="RefSeq" id="WP_062536723.1">
    <property type="nucleotide sequence ID" value="NZ_DF970195.1"/>
</dbReference>
<dbReference type="Pfam" id="PF02734">
    <property type="entry name" value="Dak2"/>
    <property type="match status" value="1"/>
</dbReference>
<dbReference type="InterPro" id="IPR050270">
    <property type="entry name" value="DegV_domain_contain"/>
</dbReference>
<dbReference type="PROSITE" id="PS51480">
    <property type="entry name" value="DHAL"/>
    <property type="match status" value="1"/>
</dbReference>
<dbReference type="InterPro" id="IPR004007">
    <property type="entry name" value="DhaL_dom"/>
</dbReference>
<dbReference type="InterPro" id="IPR048394">
    <property type="entry name" value="FakA-like_M"/>
</dbReference>
<dbReference type="Pfam" id="PF02645">
    <property type="entry name" value="DegV"/>
    <property type="match status" value="1"/>
</dbReference>
<dbReference type="PANTHER" id="PTHR33434:SF2">
    <property type="entry name" value="FATTY ACID-BINDING PROTEIN TM_1468"/>
    <property type="match status" value="1"/>
</dbReference>
<evidence type="ECO:0000259" key="2">
    <source>
        <dbReference type="PROSITE" id="PS51480"/>
    </source>
</evidence>
<dbReference type="Gene3D" id="3.30.1180.10">
    <property type="match status" value="1"/>
</dbReference>
<sequence>MHATVIPASIAGGASLRRALAAGIRRVTERREHLDRINVFPVPDGDTGSNLAFTLGAVQRGLQRRRARGAAGLLRLAAEAAVDGARGNSGAILAQFLCGASAGVGDASRLTAPLLARAVALGAEQARGAVAEPREGTILSVIAAFAQALREQAAEGRDLRTAFAQALEAARAALSRTPQQLPALRRAGVVDAGAQGFVELLEGIADFLREGRRVRVADAAYAGEAGAIARAGDGDDRHRYCVECVVSGEALPREAIMRTLRALDGGSLVLAGTPARLRVHMHLDAPQRLYDALAAFGAVSAQKADDMHAQQHAAGTATRVAIVVDSAADLPDAEIERHGIGVVPVRVGLGARDYLDKVAMSNAELYRRMRESPEPPRTSQPPPGDFRRLFEVLLSHHRELVYVGISRALSGTFQAAESAARACGGRVHLFDSATASCGQGLYALLAAEQAARGADAAAVLAALEAARGRVRTYALVRELDHAVRGGRIPAWSLPLTRWLKLAPLLQARGDGRLRFAGATFGACAPERFAAWVAKRARGVSRALVGHCDNRAEAERLAAALQRLLALAETPAIVEVGAAIGAHAGPGTLVVGVVAGGG</sequence>
<dbReference type="SUPFAM" id="SSF101473">
    <property type="entry name" value="DhaL-like"/>
    <property type="match status" value="1"/>
</dbReference>
<dbReference type="InterPro" id="IPR043168">
    <property type="entry name" value="DegV_C"/>
</dbReference>
<dbReference type="GO" id="GO:0006071">
    <property type="term" value="P:glycerol metabolic process"/>
    <property type="evidence" value="ECO:0007669"/>
    <property type="project" value="InterPro"/>
</dbReference>
<reference evidence="3" key="1">
    <citation type="submission" date="2015-08" db="EMBL/GenBank/DDBJ databases">
        <title>Complete DNA Sequence of Pseudomonas syringae pv. actinidiae, the Causal Agent of Kiwifruit Canker Disease.</title>
        <authorList>
            <person name="Rikkerink E.H.A."/>
            <person name="Fineran P.C."/>
        </authorList>
    </citation>
    <scope>NUCLEOTIDE SEQUENCE</scope>
    <source>
        <strain evidence="3">SkMP5</strain>
    </source>
</reference>
<dbReference type="STRING" id="1475481.GCA_000953855_01564"/>
<dbReference type="GO" id="GO:0004371">
    <property type="term" value="F:glycerone kinase activity"/>
    <property type="evidence" value="ECO:0007669"/>
    <property type="project" value="InterPro"/>
</dbReference>
<dbReference type="InterPro" id="IPR036117">
    <property type="entry name" value="DhaL_dom_sf"/>
</dbReference>
<dbReference type="NCBIfam" id="TIGR00762">
    <property type="entry name" value="DegV"/>
    <property type="match status" value="1"/>
</dbReference>
<dbReference type="Gene3D" id="1.25.40.340">
    <property type="match status" value="1"/>
</dbReference>
<name>A0A0K8QP96_9GAMM</name>
<dbReference type="AlphaFoldDB" id="A0A0K8QP96"/>
<evidence type="ECO:0000256" key="1">
    <source>
        <dbReference type="ARBA" id="ARBA00023121"/>
    </source>
</evidence>
<dbReference type="PANTHER" id="PTHR33434">
    <property type="entry name" value="DEGV DOMAIN-CONTAINING PROTEIN DR_1986-RELATED"/>
    <property type="match status" value="1"/>
</dbReference>
<keyword evidence="4" id="KW-1185">Reference proteome</keyword>
<proteinExistence type="predicted"/>
<organism evidence="3">
    <name type="scientific">Mizugakiibacter sediminis</name>
    <dbReference type="NCBI Taxonomy" id="1475481"/>
    <lineage>
        <taxon>Bacteria</taxon>
        <taxon>Pseudomonadati</taxon>
        <taxon>Pseudomonadota</taxon>
        <taxon>Gammaproteobacteria</taxon>
        <taxon>Lysobacterales</taxon>
        <taxon>Rhodanobacteraceae</taxon>
        <taxon>Mizugakiibacter</taxon>
    </lineage>
</organism>
<protein>
    <submittedName>
        <fullName evidence="3">DegV family protein</fullName>
    </submittedName>
</protein>
<dbReference type="Proteomes" id="UP000253740">
    <property type="component" value="Unassembled WGS sequence"/>
</dbReference>
<gene>
    <name evidence="3" type="ORF">MBSD_n1535</name>
</gene>
<dbReference type="Pfam" id="PF21645">
    <property type="entry name" value="FakA-like_M"/>
    <property type="match status" value="1"/>
</dbReference>
<dbReference type="InterPro" id="IPR003797">
    <property type="entry name" value="DegV"/>
</dbReference>
<dbReference type="InterPro" id="IPR033470">
    <property type="entry name" value="FakA-like_C"/>
</dbReference>
<feature type="domain" description="DhaL" evidence="2">
    <location>
        <begin position="14"/>
        <end position="206"/>
    </location>
</feature>
<keyword evidence="1" id="KW-0446">Lipid-binding</keyword>
<dbReference type="PROSITE" id="PS51482">
    <property type="entry name" value="DEGV"/>
    <property type="match status" value="1"/>
</dbReference>
<evidence type="ECO:0000313" key="3">
    <source>
        <dbReference type="EMBL" id="GAP66232.1"/>
    </source>
</evidence>
<dbReference type="EMBL" id="DF970195">
    <property type="protein sequence ID" value="GAP66232.1"/>
    <property type="molecule type" value="Genomic_DNA"/>
</dbReference>
<accession>A0A0K8QP96</accession>
<dbReference type="SUPFAM" id="SSF82549">
    <property type="entry name" value="DAK1/DegV-like"/>
    <property type="match status" value="1"/>
</dbReference>
<dbReference type="SMART" id="SM01120">
    <property type="entry name" value="Dak2"/>
    <property type="match status" value="1"/>
</dbReference>
<dbReference type="SMART" id="SM01121">
    <property type="entry name" value="Dak1_2"/>
    <property type="match status" value="1"/>
</dbReference>
<dbReference type="GO" id="GO:0008289">
    <property type="term" value="F:lipid binding"/>
    <property type="evidence" value="ECO:0007669"/>
    <property type="project" value="UniProtKB-KW"/>
</dbReference>